<name>A0ABT5YXS0_9ACTN</name>
<accession>A0ABT5YXS0</accession>
<dbReference type="Pfam" id="PF12098">
    <property type="entry name" value="DUF3574"/>
    <property type="match status" value="1"/>
</dbReference>
<keyword evidence="1" id="KW-0732">Signal</keyword>
<evidence type="ECO:0000313" key="3">
    <source>
        <dbReference type="Proteomes" id="UP001220022"/>
    </source>
</evidence>
<reference evidence="2 3" key="1">
    <citation type="submission" date="2023-03" db="EMBL/GenBank/DDBJ databases">
        <title>Draft genome sequence of type strain Streptomyces ferralitis JCM 14344.</title>
        <authorList>
            <person name="Klaysubun C."/>
            <person name="Duangmal K."/>
        </authorList>
    </citation>
    <scope>NUCLEOTIDE SEQUENCE [LARGE SCALE GENOMIC DNA]</scope>
    <source>
        <strain evidence="2 3">JCM 14344</strain>
    </source>
</reference>
<gene>
    <name evidence="2" type="ORF">P2L57_10335</name>
</gene>
<comment type="caution">
    <text evidence="2">The sequence shown here is derived from an EMBL/GenBank/DDBJ whole genome shotgun (WGS) entry which is preliminary data.</text>
</comment>
<evidence type="ECO:0000256" key="1">
    <source>
        <dbReference type="SAM" id="SignalP"/>
    </source>
</evidence>
<proteinExistence type="predicted"/>
<dbReference type="Proteomes" id="UP001220022">
    <property type="component" value="Unassembled WGS sequence"/>
</dbReference>
<evidence type="ECO:0000313" key="2">
    <source>
        <dbReference type="EMBL" id="MDF2256111.1"/>
    </source>
</evidence>
<dbReference type="EMBL" id="JARHTQ010000005">
    <property type="protein sequence ID" value="MDF2256111.1"/>
    <property type="molecule type" value="Genomic_DNA"/>
</dbReference>
<feature type="signal peptide" evidence="1">
    <location>
        <begin position="1"/>
        <end position="31"/>
    </location>
</feature>
<keyword evidence="3" id="KW-1185">Reference proteome</keyword>
<dbReference type="InterPro" id="IPR021957">
    <property type="entry name" value="DUF3574"/>
</dbReference>
<feature type="chain" id="PRO_5046193445" evidence="1">
    <location>
        <begin position="32"/>
        <end position="156"/>
    </location>
</feature>
<sequence length="156" mass="16865">MPISKPRLYLAALTATIALVALGAATPAVHAALGSGGCAPAVSVQRGDAYIDTRLFFGTGRHNGEPPVTDQQFLAFIAQHVTPHFGSGLTIQKGRGQWRDRFGSINHERSYELILLYPAAEAHARDADIEEIRTAYKRAYGMESVGRADEAARVNF</sequence>
<protein>
    <submittedName>
        <fullName evidence="2">DUF3574 domain-containing protein</fullName>
    </submittedName>
</protein>
<organism evidence="2 3">
    <name type="scientific">Streptantibioticus ferralitis</name>
    <dbReference type="NCBI Taxonomy" id="236510"/>
    <lineage>
        <taxon>Bacteria</taxon>
        <taxon>Bacillati</taxon>
        <taxon>Actinomycetota</taxon>
        <taxon>Actinomycetes</taxon>
        <taxon>Kitasatosporales</taxon>
        <taxon>Streptomycetaceae</taxon>
        <taxon>Streptantibioticus</taxon>
    </lineage>
</organism>
<dbReference type="RefSeq" id="WP_275811706.1">
    <property type="nucleotide sequence ID" value="NZ_BAAANM010000015.1"/>
</dbReference>